<gene>
    <name evidence="10" type="primary">tmk</name>
    <name evidence="12" type="ORF">FF36_03700</name>
</gene>
<protein>
    <recommendedName>
        <fullName evidence="3 10">Thymidylate kinase</fullName>
        <ecNumber evidence="2 10">2.7.4.9</ecNumber>
    </recommendedName>
    <alternativeName>
        <fullName evidence="10">dTMP kinase</fullName>
    </alternativeName>
</protein>
<dbReference type="Proteomes" id="UP000032545">
    <property type="component" value="Unassembled WGS sequence"/>
</dbReference>
<dbReference type="PATRIC" id="fig|1502723.3.peg.3156"/>
<dbReference type="InterPro" id="IPR018094">
    <property type="entry name" value="Thymidylate_kinase"/>
</dbReference>
<evidence type="ECO:0000256" key="2">
    <source>
        <dbReference type="ARBA" id="ARBA00012980"/>
    </source>
</evidence>
<dbReference type="GO" id="GO:0005829">
    <property type="term" value="C:cytosol"/>
    <property type="evidence" value="ECO:0007669"/>
    <property type="project" value="TreeGrafter"/>
</dbReference>
<keyword evidence="5 10" id="KW-0545">Nucleotide biosynthesis</keyword>
<dbReference type="AlphaFoldDB" id="A0A0D8BCE0"/>
<keyword evidence="7 10" id="KW-0418">Kinase</keyword>
<keyword evidence="6 10" id="KW-0547">Nucleotide-binding</keyword>
<comment type="caution">
    <text evidence="10">Lacks conserved residue(s) required for the propagation of feature annotation.</text>
</comment>
<reference evidence="12 13" key="2">
    <citation type="journal article" date="2016" name="Genome Announc.">
        <title>Permanent Draft Genome Sequences for Two Variants of Frankia sp. Strain CpI1, the First Frankia Strain Isolated from Root Nodules of Comptonia peregrina.</title>
        <authorList>
            <person name="Oshone R."/>
            <person name="Hurst S.G.IV."/>
            <person name="Abebe-Akele F."/>
            <person name="Simpson S."/>
            <person name="Morris K."/>
            <person name="Thomas W.K."/>
            <person name="Tisa L.S."/>
        </authorList>
    </citation>
    <scope>NUCLEOTIDE SEQUENCE [LARGE SCALE GENOMIC DNA]</scope>
    <source>
        <strain evidence="13">CpI1-S</strain>
    </source>
</reference>
<evidence type="ECO:0000256" key="10">
    <source>
        <dbReference type="HAMAP-Rule" id="MF_00165"/>
    </source>
</evidence>
<comment type="similarity">
    <text evidence="1 10">Belongs to the thymidylate kinase family.</text>
</comment>
<dbReference type="Gene3D" id="3.40.50.300">
    <property type="entry name" value="P-loop containing nucleotide triphosphate hydrolases"/>
    <property type="match status" value="1"/>
</dbReference>
<dbReference type="GO" id="GO:0006227">
    <property type="term" value="P:dUDP biosynthetic process"/>
    <property type="evidence" value="ECO:0007669"/>
    <property type="project" value="TreeGrafter"/>
</dbReference>
<dbReference type="GO" id="GO:0006233">
    <property type="term" value="P:dTDP biosynthetic process"/>
    <property type="evidence" value="ECO:0007669"/>
    <property type="project" value="InterPro"/>
</dbReference>
<accession>A0A0D8BCE0</accession>
<dbReference type="GO" id="GO:0004798">
    <property type="term" value="F:dTMP kinase activity"/>
    <property type="evidence" value="ECO:0007669"/>
    <property type="project" value="UniProtKB-UniRule"/>
</dbReference>
<dbReference type="HAMAP" id="MF_00165">
    <property type="entry name" value="Thymidylate_kinase"/>
    <property type="match status" value="1"/>
</dbReference>
<evidence type="ECO:0000259" key="11">
    <source>
        <dbReference type="Pfam" id="PF02223"/>
    </source>
</evidence>
<name>A0A0D8BCE0_9ACTN</name>
<dbReference type="NCBIfam" id="NF005923">
    <property type="entry name" value="PRK07933.1"/>
    <property type="match status" value="1"/>
</dbReference>
<keyword evidence="8 10" id="KW-0067">ATP-binding</keyword>
<evidence type="ECO:0000256" key="9">
    <source>
        <dbReference type="ARBA" id="ARBA00048743"/>
    </source>
</evidence>
<evidence type="ECO:0000313" key="13">
    <source>
        <dbReference type="Proteomes" id="UP000032545"/>
    </source>
</evidence>
<organism evidence="12 13">
    <name type="scientific">Frankia torreyi</name>
    <dbReference type="NCBI Taxonomy" id="1856"/>
    <lineage>
        <taxon>Bacteria</taxon>
        <taxon>Bacillati</taxon>
        <taxon>Actinomycetota</taxon>
        <taxon>Actinomycetes</taxon>
        <taxon>Frankiales</taxon>
        <taxon>Frankiaceae</taxon>
        <taxon>Frankia</taxon>
    </lineage>
</organism>
<comment type="function">
    <text evidence="10">Phosphorylation of dTMP to form dTDP in both de novo and salvage pathways of dTTP synthesis.</text>
</comment>
<keyword evidence="4 10" id="KW-0808">Transferase</keyword>
<comment type="catalytic activity">
    <reaction evidence="9 10">
        <text>dTMP + ATP = dTDP + ADP</text>
        <dbReference type="Rhea" id="RHEA:13517"/>
        <dbReference type="ChEBI" id="CHEBI:30616"/>
        <dbReference type="ChEBI" id="CHEBI:58369"/>
        <dbReference type="ChEBI" id="CHEBI:63528"/>
        <dbReference type="ChEBI" id="CHEBI:456216"/>
        <dbReference type="EC" id="2.7.4.9"/>
    </reaction>
</comment>
<feature type="domain" description="Thymidylate kinase-like" evidence="11">
    <location>
        <begin position="5"/>
        <end position="157"/>
    </location>
</feature>
<sequence>MIIAIEGVDGAGKNTLTGRLVARLTDSGRSVATLAYPRYAAEPLGPAMRGLLGGDARLAPLAALPRATAMMFALDRAASRPELDALTDANDVVILDRYIASNAAYGAARLPAAERAGFPAWVADLELGSLALPAPDLQVLLRVPVAKARAGAAARAGDDPARPLDAFEADGGLQERCARMYEDLAARNWISPWLIVDRDSAVGIIEGWLGALLR</sequence>
<dbReference type="InterPro" id="IPR039430">
    <property type="entry name" value="Thymidylate_kin-like_dom"/>
</dbReference>
<dbReference type="GO" id="GO:0005524">
    <property type="term" value="F:ATP binding"/>
    <property type="evidence" value="ECO:0007669"/>
    <property type="project" value="UniProtKB-UniRule"/>
</dbReference>
<dbReference type="SUPFAM" id="SSF52540">
    <property type="entry name" value="P-loop containing nucleoside triphosphate hydrolases"/>
    <property type="match status" value="1"/>
</dbReference>
<reference evidence="13" key="1">
    <citation type="submission" date="2015-02" db="EMBL/GenBank/DDBJ databases">
        <title>Draft Genome of Frankia sp. CpI1-S.</title>
        <authorList>
            <person name="Oshone R.T."/>
            <person name="Ngom M."/>
            <person name="Ghodhbane-Gtari F."/>
            <person name="Gtari M."/>
            <person name="Morris K."/>
            <person name="Thomas K."/>
            <person name="Sen A."/>
            <person name="Tisa L.S."/>
        </authorList>
    </citation>
    <scope>NUCLEOTIDE SEQUENCE [LARGE SCALE GENOMIC DNA]</scope>
    <source>
        <strain evidence="13">CpI1-S</strain>
    </source>
</reference>
<dbReference type="PANTHER" id="PTHR10344">
    <property type="entry name" value="THYMIDYLATE KINASE"/>
    <property type="match status" value="1"/>
</dbReference>
<comment type="caution">
    <text evidence="12">The sequence shown here is derived from an EMBL/GenBank/DDBJ whole genome shotgun (WGS) entry which is preliminary data.</text>
</comment>
<evidence type="ECO:0000256" key="3">
    <source>
        <dbReference type="ARBA" id="ARBA00017144"/>
    </source>
</evidence>
<dbReference type="Pfam" id="PF02223">
    <property type="entry name" value="Thymidylate_kin"/>
    <property type="match status" value="1"/>
</dbReference>
<keyword evidence="13" id="KW-1185">Reference proteome</keyword>
<dbReference type="CDD" id="cd01672">
    <property type="entry name" value="TMPK"/>
    <property type="match status" value="1"/>
</dbReference>
<evidence type="ECO:0000256" key="6">
    <source>
        <dbReference type="ARBA" id="ARBA00022741"/>
    </source>
</evidence>
<evidence type="ECO:0000256" key="4">
    <source>
        <dbReference type="ARBA" id="ARBA00022679"/>
    </source>
</evidence>
<dbReference type="OrthoDB" id="9774907at2"/>
<dbReference type="GO" id="GO:0006235">
    <property type="term" value="P:dTTP biosynthetic process"/>
    <property type="evidence" value="ECO:0007669"/>
    <property type="project" value="UniProtKB-UniRule"/>
</dbReference>
<evidence type="ECO:0000256" key="8">
    <source>
        <dbReference type="ARBA" id="ARBA00022840"/>
    </source>
</evidence>
<dbReference type="PANTHER" id="PTHR10344:SF4">
    <property type="entry name" value="UMP-CMP KINASE 2, MITOCHONDRIAL"/>
    <property type="match status" value="1"/>
</dbReference>
<dbReference type="InterPro" id="IPR027417">
    <property type="entry name" value="P-loop_NTPase"/>
</dbReference>
<dbReference type="RefSeq" id="WP_044886278.1">
    <property type="nucleotide sequence ID" value="NZ_JYFN01000029.1"/>
</dbReference>
<dbReference type="EMBL" id="JYFN01000029">
    <property type="protein sequence ID" value="KJE21948.1"/>
    <property type="molecule type" value="Genomic_DNA"/>
</dbReference>
<evidence type="ECO:0000256" key="5">
    <source>
        <dbReference type="ARBA" id="ARBA00022727"/>
    </source>
</evidence>
<proteinExistence type="inferred from homology"/>
<dbReference type="EC" id="2.7.4.9" evidence="2 10"/>
<evidence type="ECO:0000256" key="1">
    <source>
        <dbReference type="ARBA" id="ARBA00009776"/>
    </source>
</evidence>
<evidence type="ECO:0000313" key="12">
    <source>
        <dbReference type="EMBL" id="KJE21948.1"/>
    </source>
</evidence>
<evidence type="ECO:0000256" key="7">
    <source>
        <dbReference type="ARBA" id="ARBA00022777"/>
    </source>
</evidence>